<dbReference type="RefSeq" id="WP_133472432.1">
    <property type="nucleotide sequence ID" value="NZ_JABUXS010000069.1"/>
</dbReference>
<dbReference type="SUPFAM" id="SSF53448">
    <property type="entry name" value="Nucleotide-diphospho-sugar transferases"/>
    <property type="match status" value="1"/>
</dbReference>
<name>A0A4R6CQY2_9LACO</name>
<dbReference type="AlphaFoldDB" id="A0A4R6CQY2"/>
<dbReference type="PANTHER" id="PTHR32385:SF15">
    <property type="entry name" value="INOSITOL PHOSPHOCERAMIDE MANNOSYLTRANSFERASE 1"/>
    <property type="match status" value="1"/>
</dbReference>
<dbReference type="Pfam" id="PF04488">
    <property type="entry name" value="Gly_transf_sug"/>
    <property type="match status" value="1"/>
</dbReference>
<dbReference type="PANTHER" id="PTHR32385">
    <property type="entry name" value="MANNOSYL PHOSPHORYLINOSITOL CERAMIDE SYNTHASE"/>
    <property type="match status" value="1"/>
</dbReference>
<comment type="caution">
    <text evidence="2">The sequence shown here is derived from an EMBL/GenBank/DDBJ whole genome shotgun (WGS) entry which is preliminary data.</text>
</comment>
<dbReference type="InterPro" id="IPR007577">
    <property type="entry name" value="GlycoTrfase_DXD_sugar-bd_CS"/>
</dbReference>
<dbReference type="GO" id="GO:0051999">
    <property type="term" value="P:mannosyl-inositol phosphorylceramide biosynthetic process"/>
    <property type="evidence" value="ECO:0007669"/>
    <property type="project" value="TreeGrafter"/>
</dbReference>
<evidence type="ECO:0000313" key="2">
    <source>
        <dbReference type="EMBL" id="TDN29358.1"/>
    </source>
</evidence>
<dbReference type="EMBL" id="NKLP01000212">
    <property type="protein sequence ID" value="TDN29358.1"/>
    <property type="molecule type" value="Genomic_DNA"/>
</dbReference>
<accession>A0A4R6CQY2</accession>
<organism evidence="2 3">
    <name type="scientific">Lactobacillus crispatus</name>
    <dbReference type="NCBI Taxonomy" id="47770"/>
    <lineage>
        <taxon>Bacteria</taxon>
        <taxon>Bacillati</taxon>
        <taxon>Bacillota</taxon>
        <taxon>Bacilli</taxon>
        <taxon>Lactobacillales</taxon>
        <taxon>Lactobacillaceae</taxon>
        <taxon>Lactobacillus</taxon>
    </lineage>
</organism>
<evidence type="ECO:0000256" key="1">
    <source>
        <dbReference type="ARBA" id="ARBA00022679"/>
    </source>
</evidence>
<evidence type="ECO:0000313" key="3">
    <source>
        <dbReference type="Proteomes" id="UP000295195"/>
    </source>
</evidence>
<proteinExistence type="predicted"/>
<dbReference type="GO" id="GO:0000030">
    <property type="term" value="F:mannosyltransferase activity"/>
    <property type="evidence" value="ECO:0007669"/>
    <property type="project" value="TreeGrafter"/>
</dbReference>
<dbReference type="Proteomes" id="UP000295195">
    <property type="component" value="Unassembled WGS sequence"/>
</dbReference>
<dbReference type="GO" id="GO:0016020">
    <property type="term" value="C:membrane"/>
    <property type="evidence" value="ECO:0007669"/>
    <property type="project" value="GOC"/>
</dbReference>
<reference evidence="2 3" key="1">
    <citation type="submission" date="2017-06" db="EMBL/GenBank/DDBJ databases">
        <authorList>
            <person name="Swanenburg J."/>
            <person name="Kort R."/>
        </authorList>
    </citation>
    <scope>NUCLEOTIDE SEQUENCE [LARGE SCALE GENOMIC DNA]</scope>
    <source>
        <strain evidence="2 3">RL05</strain>
    </source>
</reference>
<sequence length="275" mass="32270">MNEIPKVIHYFWFGGSPIPDKVRECIQSWKKFCPDYEIKRWDEKNFQINRAPLYVKEAYKAKKWAFVSDYARLYVLNKYGGVYLDTDVKLIKGLDKIIEKGSFLACESLYPIKVNPGLGMATYSNNDLIKDILEEYKAESFILKNNQYNKKTIVTRFTGRLIKDGLQDVNKVQDIDGFNIYPVEYFCPLNFETGQLKVTSNTVGIHLYLGSWLTDKDRYGQLLRRKMIKIFGVKIGIIISDIYIKPRNLREKIKGIGFKKATSYYLKKYLFNDRY</sequence>
<dbReference type="InterPro" id="IPR051706">
    <property type="entry name" value="Glycosyltransferase_domain"/>
</dbReference>
<dbReference type="Gene3D" id="3.90.550.20">
    <property type="match status" value="1"/>
</dbReference>
<protein>
    <submittedName>
        <fullName evidence="2">Glycosyl transferase</fullName>
    </submittedName>
</protein>
<gene>
    <name evidence="2" type="ORF">CEE75_11110</name>
</gene>
<dbReference type="InterPro" id="IPR029044">
    <property type="entry name" value="Nucleotide-diphossugar_trans"/>
</dbReference>
<keyword evidence="1 2" id="KW-0808">Transferase</keyword>